<evidence type="ECO:0000313" key="2">
    <source>
        <dbReference type="Proteomes" id="UP001159405"/>
    </source>
</evidence>
<dbReference type="EMBL" id="CALNXK010000063">
    <property type="protein sequence ID" value="CAH3139609.1"/>
    <property type="molecule type" value="Genomic_DNA"/>
</dbReference>
<gene>
    <name evidence="1" type="ORF">PLOB_00040718</name>
</gene>
<dbReference type="PANTHER" id="PTHR31511">
    <property type="entry name" value="PROTEIN CBG23764"/>
    <property type="match status" value="1"/>
</dbReference>
<reference evidence="1 2" key="1">
    <citation type="submission" date="2022-05" db="EMBL/GenBank/DDBJ databases">
        <authorList>
            <consortium name="Genoscope - CEA"/>
            <person name="William W."/>
        </authorList>
    </citation>
    <scope>NUCLEOTIDE SEQUENCE [LARGE SCALE GENOMIC DNA]</scope>
</reference>
<dbReference type="Proteomes" id="UP001159405">
    <property type="component" value="Unassembled WGS sequence"/>
</dbReference>
<protein>
    <submittedName>
        <fullName evidence="1">Uncharacterized protein</fullName>
    </submittedName>
</protein>
<dbReference type="SUPFAM" id="SSF56672">
    <property type="entry name" value="DNA/RNA polymerases"/>
    <property type="match status" value="1"/>
</dbReference>
<evidence type="ECO:0000313" key="1">
    <source>
        <dbReference type="EMBL" id="CAH3139609.1"/>
    </source>
</evidence>
<organism evidence="1 2">
    <name type="scientific">Porites lobata</name>
    <dbReference type="NCBI Taxonomy" id="104759"/>
    <lineage>
        <taxon>Eukaryota</taxon>
        <taxon>Metazoa</taxon>
        <taxon>Cnidaria</taxon>
        <taxon>Anthozoa</taxon>
        <taxon>Hexacorallia</taxon>
        <taxon>Scleractinia</taxon>
        <taxon>Fungiina</taxon>
        <taxon>Poritidae</taxon>
        <taxon>Porites</taxon>
    </lineage>
</organism>
<comment type="caution">
    <text evidence="1">The sequence shown here is derived from an EMBL/GenBank/DDBJ whole genome shotgun (WGS) entry which is preliminary data.</text>
</comment>
<proteinExistence type="predicted"/>
<keyword evidence="2" id="KW-1185">Reference proteome</keyword>
<sequence length="221" mass="27298">MFKDEVAGKQITCFVGLRPKLYSFRIEEDKEVRKCKGIKKNVIKKKLDFDDYVQCLFMGRKEMRKMKIIRSEKHEIYSKEVNKVALSNEDDKREVLLEKEVSFYDVKDYDRLYFRKKSIYHRKYHYEKKVNQISKRINLTDEQKCELYDKVIKIDNYTMEILNKQYFRKRMISIFYLIKKLLEEMGCKRYKLIYLKISPQTLEIYEKWWLSYKDLKNKIFK</sequence>
<dbReference type="PANTHER" id="PTHR31511:SF12">
    <property type="entry name" value="RHO TERMINATION FACTOR N-TERMINAL DOMAIN-CONTAINING PROTEIN"/>
    <property type="match status" value="1"/>
</dbReference>
<name>A0ABN8PA22_9CNID</name>
<accession>A0ABN8PA22</accession>
<dbReference type="InterPro" id="IPR043502">
    <property type="entry name" value="DNA/RNA_pol_sf"/>
</dbReference>